<sequence>MESSTLTIGQIIDALSIEIFDKNTKDSFLQRCIQRENGIKQYIDICGVIMSQLIDKPGLTYKELSYWKKAKVKECMHNLVEYTAELVGELDKEKIEAYCKKITGPFSFLQDGAFMPDFTLLMLNSYYGAIYTDVYWIADLTVYEVMEISGGKFNLDELGKKTPDKIDHIKSILLTNSKVFENYKPHIDSVNEAISCYDKKFSKAFNLLLLTGIEGLTRALGRYLVNKQGLEIDSDSDDYNSLDSFLRKIPWKEELKISKTRLSLLTNSYKRVNYNDPLVVRGNPFESVSINLKVRLDFLRRRFKENRDLILHGQETEYNKSYNGFINLSALLEVLETIIECHLIHDKD</sequence>
<organism evidence="1 2">
    <name type="scientific">Hymenobacter mellowenesis</name>
    <dbReference type="NCBI Taxonomy" id="3063995"/>
    <lineage>
        <taxon>Bacteria</taxon>
        <taxon>Pseudomonadati</taxon>
        <taxon>Bacteroidota</taxon>
        <taxon>Cytophagia</taxon>
        <taxon>Cytophagales</taxon>
        <taxon>Hymenobacteraceae</taxon>
        <taxon>Hymenobacter</taxon>
    </lineage>
</organism>
<evidence type="ECO:0000313" key="2">
    <source>
        <dbReference type="Proteomes" id="UP001167796"/>
    </source>
</evidence>
<dbReference type="EMBL" id="JAUQSX010000009">
    <property type="protein sequence ID" value="MDO7848248.1"/>
    <property type="molecule type" value="Genomic_DNA"/>
</dbReference>
<reference evidence="1" key="1">
    <citation type="submission" date="2023-07" db="EMBL/GenBank/DDBJ databases">
        <authorList>
            <person name="Kim M.K."/>
        </authorList>
    </citation>
    <scope>NUCLEOTIDE SEQUENCE</scope>
    <source>
        <strain evidence="1">M29</strain>
    </source>
</reference>
<keyword evidence="2" id="KW-1185">Reference proteome</keyword>
<proteinExistence type="predicted"/>
<evidence type="ECO:0000313" key="1">
    <source>
        <dbReference type="EMBL" id="MDO7848248.1"/>
    </source>
</evidence>
<evidence type="ECO:0008006" key="3">
    <source>
        <dbReference type="Google" id="ProtNLM"/>
    </source>
</evidence>
<dbReference type="RefSeq" id="WP_305012927.1">
    <property type="nucleotide sequence ID" value="NZ_JAUQSX010000009.1"/>
</dbReference>
<accession>A0ABT9AEH9</accession>
<name>A0ABT9AEH9_9BACT</name>
<protein>
    <recommendedName>
        <fullName evidence="3">RiboL-PSP-HEPN domain-containing protein</fullName>
    </recommendedName>
</protein>
<dbReference type="Proteomes" id="UP001167796">
    <property type="component" value="Unassembled WGS sequence"/>
</dbReference>
<gene>
    <name evidence="1" type="ORF">Q5H92_17910</name>
</gene>
<comment type="caution">
    <text evidence="1">The sequence shown here is derived from an EMBL/GenBank/DDBJ whole genome shotgun (WGS) entry which is preliminary data.</text>
</comment>